<evidence type="ECO:0000313" key="2">
    <source>
        <dbReference type="Proteomes" id="UP000035682"/>
    </source>
</evidence>
<dbReference type="CTD" id="36385409"/>
<reference evidence="3" key="3">
    <citation type="submission" date="2020-12" db="UniProtKB">
        <authorList>
            <consortium name="WormBaseParasite"/>
        </authorList>
    </citation>
    <scope>IDENTIFICATION</scope>
</reference>
<reference evidence="2" key="1">
    <citation type="submission" date="2014-09" db="EMBL/GenBank/DDBJ databases">
        <authorList>
            <person name="Martin A.A."/>
        </authorList>
    </citation>
    <scope>NUCLEOTIDE SEQUENCE</scope>
    <source>
        <strain evidence="2">ED321</strain>
    </source>
</reference>
<protein>
    <submittedName>
        <fullName evidence="1 3">Uncharacterized protein</fullName>
    </submittedName>
</protein>
<dbReference type="SUPFAM" id="SSF56672">
    <property type="entry name" value="DNA/RNA polymerases"/>
    <property type="match status" value="1"/>
</dbReference>
<proteinExistence type="predicted"/>
<accession>A0A090KT58</accession>
<dbReference type="WBParaSite" id="SRAE_X000233100.1">
    <property type="protein sequence ID" value="SRAE_X000233100.1"/>
    <property type="gene ID" value="WBGene00267915"/>
</dbReference>
<dbReference type="AlphaFoldDB" id="A0A090KT58"/>
<dbReference type="EMBL" id="LN609400">
    <property type="protein sequence ID" value="CEF60596.1"/>
    <property type="molecule type" value="Genomic_DNA"/>
</dbReference>
<sequence length="235" mass="27223">MHDYRNKIIRIGRVNIPTIQEQQMKIQLKNAKTLLIAPGRQELVRLHPHARLPDGIIGYKGVSNLKDGEAIFGITNLTPNPLIVEKGKPICMAVRMKPDDINEAGDEYISDEANWENKLPENLRKEPLTDEEFLRIGKVLIKIRPLVLKYKDTFYEYKNDPGRYTGKIEHGIRLVNTAQPIRHRLKKYRLKEEEAMVKIIDKLEKNKQIIKSRSAWSFPVIMVPKKDGTLRKVVN</sequence>
<dbReference type="Gene3D" id="3.10.10.10">
    <property type="entry name" value="HIV Type 1 Reverse Transcriptase, subunit A, domain 1"/>
    <property type="match status" value="1"/>
</dbReference>
<evidence type="ECO:0000313" key="4">
    <source>
        <dbReference type="WormBase" id="SRAE_X000233100"/>
    </source>
</evidence>
<gene>
    <name evidence="1 3 4" type="ORF">SRAE_X000233100</name>
</gene>
<name>A0A090KT58_STRRB</name>
<dbReference type="OrthoDB" id="420169at2759"/>
<evidence type="ECO:0000313" key="1">
    <source>
        <dbReference type="EMBL" id="CEF60596.1"/>
    </source>
</evidence>
<dbReference type="InterPro" id="IPR043502">
    <property type="entry name" value="DNA/RNA_pol_sf"/>
</dbReference>
<dbReference type="Proteomes" id="UP000035682">
    <property type="component" value="Unplaced"/>
</dbReference>
<reference evidence="1" key="2">
    <citation type="submission" date="2014-09" db="EMBL/GenBank/DDBJ databases">
        <authorList>
            <person name="Aslett A.Martin."/>
        </authorList>
    </citation>
    <scope>NUCLEOTIDE SEQUENCE</scope>
    <source>
        <strain evidence="1">ED321 Heterogonic</strain>
    </source>
</reference>
<dbReference type="WormBase" id="SRAE_X000233100">
    <property type="protein sequence ID" value="SRP02192"/>
    <property type="gene ID" value="WBGene00267915"/>
</dbReference>
<dbReference type="RefSeq" id="XP_024499805.1">
    <property type="nucleotide sequence ID" value="XM_024645532.1"/>
</dbReference>
<dbReference type="GeneID" id="36385409"/>
<keyword evidence="2" id="KW-1185">Reference proteome</keyword>
<evidence type="ECO:0000313" key="3">
    <source>
        <dbReference type="WBParaSite" id="SRAE_X000233100.1"/>
    </source>
</evidence>
<organism evidence="1">
    <name type="scientific">Strongyloides ratti</name>
    <name type="common">Parasitic roundworm</name>
    <dbReference type="NCBI Taxonomy" id="34506"/>
    <lineage>
        <taxon>Eukaryota</taxon>
        <taxon>Metazoa</taxon>
        <taxon>Ecdysozoa</taxon>
        <taxon>Nematoda</taxon>
        <taxon>Chromadorea</taxon>
        <taxon>Rhabditida</taxon>
        <taxon>Tylenchina</taxon>
        <taxon>Panagrolaimomorpha</taxon>
        <taxon>Strongyloidoidea</taxon>
        <taxon>Strongyloididae</taxon>
        <taxon>Strongyloides</taxon>
    </lineage>
</organism>